<dbReference type="Pfam" id="PF03888">
    <property type="entry name" value="MucB_RseB"/>
    <property type="match status" value="1"/>
</dbReference>
<keyword evidence="4" id="KW-0574">Periplasm</keyword>
<dbReference type="PANTHER" id="PTHR38782">
    <property type="match status" value="1"/>
</dbReference>
<dbReference type="CDD" id="cd16327">
    <property type="entry name" value="RseB"/>
    <property type="match status" value="1"/>
</dbReference>
<dbReference type="GO" id="GO:0030288">
    <property type="term" value="C:outer membrane-bounded periplasmic space"/>
    <property type="evidence" value="ECO:0007669"/>
    <property type="project" value="TreeGrafter"/>
</dbReference>
<name>A0A0B2D4P9_9PSED</name>
<keyword evidence="10" id="KW-1185">Reference proteome</keyword>
<dbReference type="InterPro" id="IPR005588">
    <property type="entry name" value="MucB_RseB"/>
</dbReference>
<dbReference type="Gene3D" id="3.30.200.100">
    <property type="entry name" value="MucB/RseB, C-terminal domain"/>
    <property type="match status" value="1"/>
</dbReference>
<accession>A0A0B2D4P9</accession>
<reference evidence="9 11" key="2">
    <citation type="submission" date="2017-01" db="EMBL/GenBank/DDBJ databases">
        <authorList>
            <person name="Mah S.A."/>
            <person name="Swanson W.J."/>
            <person name="Moy G.W."/>
            <person name="Vacquier V.D."/>
        </authorList>
    </citation>
    <scope>NUCLEOTIDE SEQUENCE [LARGE SCALE GENOMIC DNA]</scope>
    <source>
        <strain evidence="9 11">ATCC 29606</strain>
    </source>
</reference>
<dbReference type="Proteomes" id="UP000186079">
    <property type="component" value="Unassembled WGS sequence"/>
</dbReference>
<feature type="chain" id="PRO_5015034466" evidence="5">
    <location>
        <begin position="20"/>
        <end position="311"/>
    </location>
</feature>
<dbReference type="OrthoDB" id="7067274at2"/>
<evidence type="ECO:0000256" key="5">
    <source>
        <dbReference type="SAM" id="SignalP"/>
    </source>
</evidence>
<dbReference type="STRING" id="706570.PT85_08530"/>
<evidence type="ECO:0000259" key="6">
    <source>
        <dbReference type="Pfam" id="PF03888"/>
    </source>
</evidence>
<comment type="similarity">
    <text evidence="2">Belongs to the RseB family.</text>
</comment>
<dbReference type="PANTHER" id="PTHR38782:SF1">
    <property type="entry name" value="SIGMA-E FACTOR REGULATORY PROTEIN RSEB"/>
    <property type="match status" value="1"/>
</dbReference>
<dbReference type="PATRIC" id="fig|706570.3.peg.1573"/>
<dbReference type="EMBL" id="FTMC01000006">
    <property type="protein sequence ID" value="SIQ40662.1"/>
    <property type="molecule type" value="Genomic_DNA"/>
</dbReference>
<dbReference type="EMBL" id="JTAK01000003">
    <property type="protein sequence ID" value="KHO65070.1"/>
    <property type="molecule type" value="Genomic_DNA"/>
</dbReference>
<dbReference type="Gene3D" id="2.50.20.10">
    <property type="entry name" value="Lipoprotein localisation LolA/LolB/LppX"/>
    <property type="match status" value="1"/>
</dbReference>
<dbReference type="InterPro" id="IPR033436">
    <property type="entry name" value="MucB/RseB_C"/>
</dbReference>
<organism evidence="8 10">
    <name type="scientific">Pseudomonas flexibilis</name>
    <dbReference type="NCBI Taxonomy" id="706570"/>
    <lineage>
        <taxon>Bacteria</taxon>
        <taxon>Pseudomonadati</taxon>
        <taxon>Pseudomonadota</taxon>
        <taxon>Gammaproteobacteria</taxon>
        <taxon>Pseudomonadales</taxon>
        <taxon>Pseudomonadaceae</taxon>
        <taxon>Pseudomonas</taxon>
    </lineage>
</organism>
<accession>A0A0B3BR53</accession>
<feature type="signal peptide" evidence="5">
    <location>
        <begin position="1"/>
        <end position="19"/>
    </location>
</feature>
<proteinExistence type="inferred from homology"/>
<evidence type="ECO:0000313" key="11">
    <source>
        <dbReference type="Proteomes" id="UP000186079"/>
    </source>
</evidence>
<dbReference type="Pfam" id="PF17188">
    <property type="entry name" value="MucB_RseB_C"/>
    <property type="match status" value="1"/>
</dbReference>
<evidence type="ECO:0000256" key="4">
    <source>
        <dbReference type="ARBA" id="ARBA00022764"/>
    </source>
</evidence>
<dbReference type="AlphaFoldDB" id="A0A0B2D4P9"/>
<gene>
    <name evidence="8" type="ORF">PT85_08530</name>
    <name evidence="9" type="ORF">SAMN05421672_10625</name>
</gene>
<comment type="subcellular location">
    <subcellularLocation>
        <location evidence="1">Periplasm</location>
    </subcellularLocation>
</comment>
<dbReference type="GO" id="GO:0032885">
    <property type="term" value="P:regulation of polysaccharide biosynthetic process"/>
    <property type="evidence" value="ECO:0007669"/>
    <property type="project" value="TreeGrafter"/>
</dbReference>
<dbReference type="PIRSF" id="PIRSF005427">
    <property type="entry name" value="RseB"/>
    <property type="match status" value="1"/>
</dbReference>
<keyword evidence="3 5" id="KW-0732">Signal</keyword>
<dbReference type="InterPro" id="IPR038484">
    <property type="entry name" value="MucB/RseB_C_sf"/>
</dbReference>
<sequence>MRFIPCLLAGALLSPLAQGAESQNWLLRLQEAEQRQEFQGVFVYERNGSFSSHEIHRQVREGQVREHIQQLDGVFHESLRTNGQLECMTGPRYEQIMENQADGLRRVQPRTLAQWYDIRTAGQSRVAGRETVVLSLRPRDQHRYGFELYLDRETALPLKSLLLNEHGQPLERFQYVVFEPVEQPKLQAGQACRPVTNREVRSLEEQAWRSEWLPAGFSLTRIVEQRTVREDAPVAWLVYGDGLARFSVFLEPWREGLSIDQRSQLGPTAAVSRRLATDQGDLLVTVIGEIPLGTAERVALSIRSGSGVMLQ</sequence>
<evidence type="ECO:0000313" key="9">
    <source>
        <dbReference type="EMBL" id="SIQ40662.1"/>
    </source>
</evidence>
<evidence type="ECO:0000259" key="7">
    <source>
        <dbReference type="Pfam" id="PF17188"/>
    </source>
</evidence>
<evidence type="ECO:0000313" key="10">
    <source>
        <dbReference type="Proteomes" id="UP000030980"/>
    </source>
</evidence>
<reference evidence="8 10" key="1">
    <citation type="submission" date="2014-11" db="EMBL/GenBank/DDBJ databases">
        <title>Genome sequence of Pseudomonas tuomuerensis JCM 14085.</title>
        <authorList>
            <person name="Shin S.-K."/>
            <person name="Yi H."/>
        </authorList>
    </citation>
    <scope>NUCLEOTIDE SEQUENCE [LARGE SCALE GENOMIC DNA]</scope>
    <source>
        <strain evidence="8 10">JCM 14085</strain>
    </source>
</reference>
<evidence type="ECO:0000256" key="3">
    <source>
        <dbReference type="ARBA" id="ARBA00022729"/>
    </source>
</evidence>
<dbReference type="GO" id="GO:0045152">
    <property type="term" value="F:antisigma factor binding"/>
    <property type="evidence" value="ECO:0007669"/>
    <property type="project" value="TreeGrafter"/>
</dbReference>
<evidence type="ECO:0000313" key="8">
    <source>
        <dbReference type="EMBL" id="KHO65070.1"/>
    </source>
</evidence>
<evidence type="ECO:0000256" key="2">
    <source>
        <dbReference type="ARBA" id="ARBA00008150"/>
    </source>
</evidence>
<feature type="domain" description="MucB/RseB N-terminal" evidence="6">
    <location>
        <begin position="22"/>
        <end position="179"/>
    </location>
</feature>
<dbReference type="InterPro" id="IPR033434">
    <property type="entry name" value="MucB/RseB_N"/>
</dbReference>
<protein>
    <submittedName>
        <fullName evidence="8">RNA polymerase sigma-H factor AlgU</fullName>
    </submittedName>
    <submittedName>
        <fullName evidence="9">Sigma E regulatory protein, MucB/RseB</fullName>
    </submittedName>
</protein>
<evidence type="ECO:0000256" key="1">
    <source>
        <dbReference type="ARBA" id="ARBA00004418"/>
    </source>
</evidence>
<dbReference type="Proteomes" id="UP000030980">
    <property type="component" value="Unassembled WGS sequence"/>
</dbReference>
<feature type="domain" description="MucB/RseB C-terminal" evidence="7">
    <location>
        <begin position="204"/>
        <end position="303"/>
    </location>
</feature>
<dbReference type="RefSeq" id="WP_037008502.1">
    <property type="nucleotide sequence ID" value="NZ_FMUP01000006.1"/>
</dbReference>